<evidence type="ECO:0000256" key="1">
    <source>
        <dbReference type="ARBA" id="ARBA00005721"/>
    </source>
</evidence>
<reference evidence="2 3" key="1">
    <citation type="submission" date="2022-02" db="EMBL/GenBank/DDBJ databases">
        <title>Genome of Erysipelotrichaceae sp. nov. NSJ-176 isolated from human feces.</title>
        <authorList>
            <person name="Abdugheni R."/>
        </authorList>
    </citation>
    <scope>NUCLEOTIDE SEQUENCE [LARGE SCALE GENOMIC DNA]</scope>
    <source>
        <strain evidence="2 3">NSJ-176</strain>
    </source>
</reference>
<name>A0ABS9R8G7_9FIRM</name>
<sequence length="119" mass="13082">MSISKSTQYGNINISIDAIASLAGGVVSECYGVVGMASQKFVKDGIAELLGKENYAKGVVVNQKDNALELDLYIIVSHGVKISEVVHEVQERVKYTLEKSLELDFEKINVYVQDVKVMK</sequence>
<comment type="similarity">
    <text evidence="1">Belongs to the asp23 family.</text>
</comment>
<dbReference type="RefSeq" id="WP_117453526.1">
    <property type="nucleotide sequence ID" value="NZ_JAKVPQ010000010.1"/>
</dbReference>
<keyword evidence="3" id="KW-1185">Reference proteome</keyword>
<organism evidence="2 3">
    <name type="scientific">Amedibacillus hominis</name>
    <dbReference type="NCBI Taxonomy" id="2897776"/>
    <lineage>
        <taxon>Bacteria</taxon>
        <taxon>Bacillati</taxon>
        <taxon>Bacillota</taxon>
        <taxon>Erysipelotrichia</taxon>
        <taxon>Erysipelotrichales</taxon>
        <taxon>Erysipelotrichaceae</taxon>
        <taxon>Amedibacillus</taxon>
    </lineage>
</organism>
<dbReference type="Pfam" id="PF03780">
    <property type="entry name" value="Asp23"/>
    <property type="match status" value="1"/>
</dbReference>
<proteinExistence type="inferred from homology"/>
<evidence type="ECO:0000313" key="3">
    <source>
        <dbReference type="Proteomes" id="UP001202402"/>
    </source>
</evidence>
<dbReference type="PANTHER" id="PTHR34297">
    <property type="entry name" value="HYPOTHETICAL CYTOSOLIC PROTEIN-RELATED"/>
    <property type="match status" value="1"/>
</dbReference>
<dbReference type="Proteomes" id="UP001202402">
    <property type="component" value="Unassembled WGS sequence"/>
</dbReference>
<gene>
    <name evidence="2" type="ORF">LQE99_12610</name>
</gene>
<dbReference type="InterPro" id="IPR005531">
    <property type="entry name" value="Asp23"/>
</dbReference>
<dbReference type="EMBL" id="JAKVPQ010000010">
    <property type="protein sequence ID" value="MCH4285963.1"/>
    <property type="molecule type" value="Genomic_DNA"/>
</dbReference>
<evidence type="ECO:0000313" key="2">
    <source>
        <dbReference type="EMBL" id="MCH4285963.1"/>
    </source>
</evidence>
<comment type="caution">
    <text evidence="2">The sequence shown here is derived from an EMBL/GenBank/DDBJ whole genome shotgun (WGS) entry which is preliminary data.</text>
</comment>
<protein>
    <submittedName>
        <fullName evidence="2">Asp23/Gls24 family envelope stress response protein</fullName>
    </submittedName>
</protein>
<accession>A0ABS9R8G7</accession>
<dbReference type="PANTHER" id="PTHR34297:SF2">
    <property type="entry name" value="ASP23_GLS24 FAMILY ENVELOPE STRESS RESPONSE PROTEIN"/>
    <property type="match status" value="1"/>
</dbReference>